<protein>
    <submittedName>
        <fullName evidence="1">Uncharacterized protein</fullName>
    </submittedName>
</protein>
<organism evidence="1 2">
    <name type="scientific">Phytophthora nicotianae P1976</name>
    <dbReference type="NCBI Taxonomy" id="1317066"/>
    <lineage>
        <taxon>Eukaryota</taxon>
        <taxon>Sar</taxon>
        <taxon>Stramenopiles</taxon>
        <taxon>Oomycota</taxon>
        <taxon>Peronosporomycetes</taxon>
        <taxon>Peronosporales</taxon>
        <taxon>Peronosporaceae</taxon>
        <taxon>Phytophthora</taxon>
    </lineage>
</organism>
<accession>A0A081AZ80</accession>
<dbReference type="Proteomes" id="UP000028582">
    <property type="component" value="Unassembled WGS sequence"/>
</dbReference>
<gene>
    <name evidence="1" type="ORF">F444_01893</name>
</gene>
<dbReference type="AlphaFoldDB" id="A0A081AZ80"/>
<dbReference type="EMBL" id="ANJA01000350">
    <property type="protein sequence ID" value="ETO84191.1"/>
    <property type="molecule type" value="Genomic_DNA"/>
</dbReference>
<comment type="caution">
    <text evidence="1">The sequence shown here is derived from an EMBL/GenBank/DDBJ whole genome shotgun (WGS) entry which is preliminary data.</text>
</comment>
<name>A0A081AZ80_PHYNI</name>
<proteinExistence type="predicted"/>
<evidence type="ECO:0000313" key="2">
    <source>
        <dbReference type="Proteomes" id="UP000028582"/>
    </source>
</evidence>
<sequence>MVRVKAEYPLWKCHRTEAKAGSAKSALPGVSAVLTEETKAEISEQISQATTLADVCGLTGLVGNPDSEESVAFDTSTEPIIDSDGTEEYLKDPDFSSMVNAYWTWPLSPDNRGVYVT</sequence>
<reference evidence="1 2" key="1">
    <citation type="submission" date="2013-11" db="EMBL/GenBank/DDBJ databases">
        <title>The Genome Sequence of Phytophthora parasitica P1976.</title>
        <authorList>
            <consortium name="The Broad Institute Genomics Platform"/>
            <person name="Russ C."/>
            <person name="Tyler B."/>
            <person name="Panabieres F."/>
            <person name="Shan W."/>
            <person name="Tripathy S."/>
            <person name="Grunwald N."/>
            <person name="Machado M."/>
            <person name="Johnson C.S."/>
            <person name="Walker B."/>
            <person name="Young S."/>
            <person name="Zeng Q."/>
            <person name="Gargeya S."/>
            <person name="Fitzgerald M."/>
            <person name="Haas B."/>
            <person name="Abouelleil A."/>
            <person name="Allen A.W."/>
            <person name="Alvarado L."/>
            <person name="Arachchi H.M."/>
            <person name="Berlin A.M."/>
            <person name="Chapman S.B."/>
            <person name="Gainer-Dewar J."/>
            <person name="Goldberg J."/>
            <person name="Griggs A."/>
            <person name="Gujja S."/>
            <person name="Hansen M."/>
            <person name="Howarth C."/>
            <person name="Imamovic A."/>
            <person name="Ireland A."/>
            <person name="Larimer J."/>
            <person name="McCowan C."/>
            <person name="Murphy C."/>
            <person name="Pearson M."/>
            <person name="Poon T.W."/>
            <person name="Priest M."/>
            <person name="Roberts A."/>
            <person name="Saif S."/>
            <person name="Shea T."/>
            <person name="Sisk P."/>
            <person name="Sykes S."/>
            <person name="Wortman J."/>
            <person name="Nusbaum C."/>
            <person name="Birren B."/>
        </authorList>
    </citation>
    <scope>NUCLEOTIDE SEQUENCE [LARGE SCALE GENOMIC DNA]</scope>
    <source>
        <strain evidence="1 2">P1976</strain>
    </source>
</reference>
<evidence type="ECO:0000313" key="1">
    <source>
        <dbReference type="EMBL" id="ETO84191.1"/>
    </source>
</evidence>